<reference evidence="3" key="1">
    <citation type="submission" date="2016-10" db="EMBL/GenBank/DDBJ databases">
        <authorList>
            <person name="Varghese N."/>
            <person name="Submissions S."/>
        </authorList>
    </citation>
    <scope>NUCLEOTIDE SEQUENCE [LARGE SCALE GENOMIC DNA]</scope>
    <source>
        <strain evidence="3">DSM 24767</strain>
    </source>
</reference>
<protein>
    <submittedName>
        <fullName evidence="2">Uncharacterized protein</fullName>
    </submittedName>
</protein>
<keyword evidence="1" id="KW-0472">Membrane</keyword>
<dbReference type="AlphaFoldDB" id="A0A1H1HNV0"/>
<feature type="transmembrane region" description="Helical" evidence="1">
    <location>
        <begin position="36"/>
        <end position="60"/>
    </location>
</feature>
<sequence>MPLKRLLGSRATRSLTVVSVLKEAKRAFDRNKRTRALLLLGVAVLAWKWTVVGLAAQGVVKLLRSGRSSTSGSQPA</sequence>
<keyword evidence="1" id="KW-0812">Transmembrane</keyword>
<keyword evidence="3" id="KW-1185">Reference proteome</keyword>
<dbReference type="STRING" id="1095778.SAMN04489842_2927"/>
<dbReference type="RefSeq" id="WP_090383279.1">
    <property type="nucleotide sequence ID" value="NZ_FNLC01000003.1"/>
</dbReference>
<evidence type="ECO:0000313" key="3">
    <source>
        <dbReference type="Proteomes" id="UP000198848"/>
    </source>
</evidence>
<gene>
    <name evidence="2" type="ORF">SAMN04489842_2927</name>
</gene>
<dbReference type="OrthoDB" id="178079at2157"/>
<organism evidence="2 3">
    <name type="scientific">Natronobacterium texcoconense</name>
    <dbReference type="NCBI Taxonomy" id="1095778"/>
    <lineage>
        <taxon>Archaea</taxon>
        <taxon>Methanobacteriati</taxon>
        <taxon>Methanobacteriota</taxon>
        <taxon>Stenosarchaea group</taxon>
        <taxon>Halobacteria</taxon>
        <taxon>Halobacteriales</taxon>
        <taxon>Natrialbaceae</taxon>
        <taxon>Natronobacterium</taxon>
    </lineage>
</organism>
<proteinExistence type="predicted"/>
<accession>A0A1H1HNV0</accession>
<evidence type="ECO:0000256" key="1">
    <source>
        <dbReference type="SAM" id="Phobius"/>
    </source>
</evidence>
<evidence type="ECO:0000313" key="2">
    <source>
        <dbReference type="EMBL" id="SDR27215.1"/>
    </source>
</evidence>
<dbReference type="Proteomes" id="UP000198848">
    <property type="component" value="Unassembled WGS sequence"/>
</dbReference>
<keyword evidence="1" id="KW-1133">Transmembrane helix</keyword>
<name>A0A1H1HNV0_NATTX</name>
<dbReference type="EMBL" id="FNLC01000003">
    <property type="protein sequence ID" value="SDR27215.1"/>
    <property type="molecule type" value="Genomic_DNA"/>
</dbReference>